<dbReference type="Gene3D" id="3.40.30.10">
    <property type="entry name" value="Glutaredoxin"/>
    <property type="match status" value="1"/>
</dbReference>
<keyword evidence="13" id="KW-0676">Redox-active center</keyword>
<evidence type="ECO:0000256" key="12">
    <source>
        <dbReference type="ARBA" id="ARBA00023002"/>
    </source>
</evidence>
<dbReference type="SUPFAM" id="SSF57850">
    <property type="entry name" value="RING/U-box"/>
    <property type="match status" value="3"/>
</dbReference>
<evidence type="ECO:0000256" key="9">
    <source>
        <dbReference type="ARBA" id="ARBA00022786"/>
    </source>
</evidence>
<dbReference type="SMART" id="SM00647">
    <property type="entry name" value="IBR"/>
    <property type="match status" value="2"/>
</dbReference>
<dbReference type="InterPro" id="IPR002867">
    <property type="entry name" value="IBR_dom"/>
</dbReference>
<evidence type="ECO:0000313" key="19">
    <source>
        <dbReference type="EMBL" id="TKW52414.1"/>
    </source>
</evidence>
<dbReference type="PROSITE" id="PS50089">
    <property type="entry name" value="ZF_RING_2"/>
    <property type="match status" value="1"/>
</dbReference>
<accession>A0A4U6XAN7</accession>
<dbReference type="GO" id="GO:0008379">
    <property type="term" value="F:thioredoxin peroxidase activity"/>
    <property type="evidence" value="ECO:0007669"/>
    <property type="project" value="InterPro"/>
</dbReference>
<evidence type="ECO:0000256" key="6">
    <source>
        <dbReference type="ARBA" id="ARBA00022723"/>
    </source>
</evidence>
<dbReference type="GO" id="GO:0016567">
    <property type="term" value="P:protein ubiquitination"/>
    <property type="evidence" value="ECO:0007669"/>
    <property type="project" value="InterPro"/>
</dbReference>
<evidence type="ECO:0000256" key="11">
    <source>
        <dbReference type="ARBA" id="ARBA00022862"/>
    </source>
</evidence>
<evidence type="ECO:0000256" key="13">
    <source>
        <dbReference type="ARBA" id="ARBA00023284"/>
    </source>
</evidence>
<evidence type="ECO:0000256" key="5">
    <source>
        <dbReference type="ARBA" id="ARBA00022679"/>
    </source>
</evidence>
<dbReference type="InterPro" id="IPR045840">
    <property type="entry name" value="Ariadne"/>
</dbReference>
<dbReference type="InterPro" id="IPR031127">
    <property type="entry name" value="E3_UB_ligase_RBR"/>
</dbReference>
<evidence type="ECO:0000259" key="18">
    <source>
        <dbReference type="PROSITE" id="PS51873"/>
    </source>
</evidence>
<feature type="compositionally biased region" description="Acidic residues" evidence="16">
    <location>
        <begin position="254"/>
        <end position="279"/>
    </location>
</feature>
<evidence type="ECO:0000256" key="15">
    <source>
        <dbReference type="PROSITE-ProRule" id="PRU00175"/>
    </source>
</evidence>
<dbReference type="CDD" id="cd16625">
    <property type="entry name" value="RING-HC_RBR_HEL2-like"/>
    <property type="match status" value="1"/>
</dbReference>
<dbReference type="InterPro" id="IPR037944">
    <property type="entry name" value="PRX5-like"/>
</dbReference>
<evidence type="ECO:0000259" key="17">
    <source>
        <dbReference type="PROSITE" id="PS50089"/>
    </source>
</evidence>
<comment type="caution">
    <text evidence="19">The sequence shown here is derived from an EMBL/GenBank/DDBJ whole genome shotgun (WGS) entry which is preliminary data.</text>
</comment>
<feature type="region of interest" description="Disordered" evidence="16">
    <location>
        <begin position="169"/>
        <end position="239"/>
    </location>
</feature>
<dbReference type="FunFam" id="1.20.120.1750:FF:000007">
    <property type="entry name" value="RBR-type E3 ubiquitin transferase"/>
    <property type="match status" value="1"/>
</dbReference>
<organism evidence="19 20">
    <name type="scientific">Colletotrichum tanaceti</name>
    <dbReference type="NCBI Taxonomy" id="1306861"/>
    <lineage>
        <taxon>Eukaryota</taxon>
        <taxon>Fungi</taxon>
        <taxon>Dikarya</taxon>
        <taxon>Ascomycota</taxon>
        <taxon>Pezizomycotina</taxon>
        <taxon>Sordariomycetes</taxon>
        <taxon>Hypocreomycetidae</taxon>
        <taxon>Glomerellales</taxon>
        <taxon>Glomerellaceae</taxon>
        <taxon>Colletotrichum</taxon>
        <taxon>Colletotrichum destructivum species complex</taxon>
    </lineage>
</organism>
<comment type="similarity">
    <text evidence="2">Belongs to the peroxiredoxin family. Prx5 subfamily.</text>
</comment>
<dbReference type="InterPro" id="IPR048962">
    <property type="entry name" value="ARIH1-like_UBL"/>
</dbReference>
<dbReference type="Gene3D" id="1.20.120.1750">
    <property type="match status" value="1"/>
</dbReference>
<keyword evidence="5" id="KW-0808">Transferase</keyword>
<dbReference type="Pfam" id="PF08534">
    <property type="entry name" value="Redoxin"/>
    <property type="match status" value="1"/>
</dbReference>
<feature type="active site" description="Cysteine sulfenic acid (-SOH) intermediate" evidence="14">
    <location>
        <position position="76"/>
    </location>
</feature>
<keyword evidence="7" id="KW-0677">Repeat</keyword>
<keyword evidence="6" id="KW-0479">Metal-binding</keyword>
<dbReference type="Pfam" id="PF19422">
    <property type="entry name" value="Ariadne"/>
    <property type="match status" value="1"/>
</dbReference>
<feature type="region of interest" description="Disordered" evidence="16">
    <location>
        <begin position="254"/>
        <end position="285"/>
    </location>
</feature>
<dbReference type="FunFam" id="3.30.40.10:FF:000019">
    <property type="entry name" value="RBR-type E3 ubiquitin transferase"/>
    <property type="match status" value="1"/>
</dbReference>
<dbReference type="GO" id="GO:0061630">
    <property type="term" value="F:ubiquitin protein ligase activity"/>
    <property type="evidence" value="ECO:0007669"/>
    <property type="project" value="UniProtKB-EC"/>
</dbReference>
<dbReference type="SMART" id="SM00184">
    <property type="entry name" value="RING"/>
    <property type="match status" value="3"/>
</dbReference>
<evidence type="ECO:0000256" key="4">
    <source>
        <dbReference type="ARBA" id="ARBA00022559"/>
    </source>
</evidence>
<dbReference type="Pfam" id="PF01485">
    <property type="entry name" value="IBR"/>
    <property type="match status" value="1"/>
</dbReference>
<dbReference type="Gene3D" id="3.30.40.10">
    <property type="entry name" value="Zinc/RING finger domain, C3HC4 (zinc finger)"/>
    <property type="match status" value="1"/>
</dbReference>
<feature type="compositionally biased region" description="Basic and acidic residues" evidence="16">
    <location>
        <begin position="169"/>
        <end position="179"/>
    </location>
</feature>
<evidence type="ECO:0000256" key="3">
    <source>
        <dbReference type="ARBA" id="ARBA00012251"/>
    </source>
</evidence>
<evidence type="ECO:0000256" key="8">
    <source>
        <dbReference type="ARBA" id="ARBA00022771"/>
    </source>
</evidence>
<dbReference type="InterPro" id="IPR018957">
    <property type="entry name" value="Znf_C3HC4_RING-type"/>
</dbReference>
<dbReference type="PANTHER" id="PTHR11685">
    <property type="entry name" value="RBR FAMILY RING FINGER AND IBR DOMAIN-CONTAINING"/>
    <property type="match status" value="1"/>
</dbReference>
<dbReference type="InterPro" id="IPR044066">
    <property type="entry name" value="TRIAD_supradom"/>
</dbReference>
<dbReference type="Pfam" id="PF00097">
    <property type="entry name" value="zf-C3HC4"/>
    <property type="match status" value="1"/>
</dbReference>
<keyword evidence="9" id="KW-0833">Ubl conjugation pathway</keyword>
<dbReference type="AlphaFoldDB" id="A0A4U6XAN7"/>
<dbReference type="GO" id="GO:0034599">
    <property type="term" value="P:cellular response to oxidative stress"/>
    <property type="evidence" value="ECO:0007669"/>
    <property type="project" value="InterPro"/>
</dbReference>
<keyword evidence="12" id="KW-0560">Oxidoreductase</keyword>
<dbReference type="EMBL" id="PJEX01000240">
    <property type="protein sequence ID" value="TKW52414.1"/>
    <property type="molecule type" value="Genomic_DNA"/>
</dbReference>
<dbReference type="InterPro" id="IPR001841">
    <property type="entry name" value="Znf_RING"/>
</dbReference>
<dbReference type="EC" id="2.3.2.31" evidence="3"/>
<evidence type="ECO:0000256" key="16">
    <source>
        <dbReference type="SAM" id="MobiDB-lite"/>
    </source>
</evidence>
<dbReference type="FunFam" id="3.40.30.10:FF:000159">
    <property type="entry name" value="Peroxiredoxin"/>
    <property type="match status" value="1"/>
</dbReference>
<keyword evidence="10" id="KW-0862">Zinc</keyword>
<feature type="domain" description="RING-type" evidence="18">
    <location>
        <begin position="374"/>
        <end position="588"/>
    </location>
</feature>
<dbReference type="GO" id="GO:0008270">
    <property type="term" value="F:zinc ion binding"/>
    <property type="evidence" value="ECO:0007669"/>
    <property type="project" value="UniProtKB-KW"/>
</dbReference>
<dbReference type="PROSITE" id="PS00518">
    <property type="entry name" value="ZF_RING_1"/>
    <property type="match status" value="3"/>
</dbReference>
<dbReference type="STRING" id="1306861.A0A4U6XAN7"/>
<dbReference type="OrthoDB" id="10009520at2759"/>
<proteinExistence type="inferred from homology"/>
<dbReference type="Pfam" id="PF21235">
    <property type="entry name" value="UBA_ARI1"/>
    <property type="match status" value="1"/>
</dbReference>
<keyword evidence="11" id="KW-0049">Antioxidant</keyword>
<gene>
    <name evidence="19" type="primary">dbl4</name>
    <name evidence="19" type="ORF">CTA1_1921</name>
</gene>
<evidence type="ECO:0000313" key="20">
    <source>
        <dbReference type="Proteomes" id="UP000310108"/>
    </source>
</evidence>
<evidence type="ECO:0000256" key="1">
    <source>
        <dbReference type="ARBA" id="ARBA00001798"/>
    </source>
</evidence>
<evidence type="ECO:0000256" key="2">
    <source>
        <dbReference type="ARBA" id="ARBA00010505"/>
    </source>
</evidence>
<reference evidence="19 20" key="1">
    <citation type="journal article" date="2019" name="PLoS ONE">
        <title>Comparative genome analysis indicates high evolutionary potential of pathogenicity genes in Colletotrichum tanaceti.</title>
        <authorList>
            <person name="Lelwala R.V."/>
            <person name="Korhonen P.K."/>
            <person name="Young N.D."/>
            <person name="Scott J.B."/>
            <person name="Ades P.A."/>
            <person name="Gasser R.B."/>
            <person name="Taylor P.W.J."/>
        </authorList>
    </citation>
    <scope>NUCLEOTIDE SEQUENCE [LARGE SCALE GENOMIC DNA]</scope>
    <source>
        <strain evidence="19">BRIP57314</strain>
    </source>
</reference>
<dbReference type="InterPro" id="IPR013083">
    <property type="entry name" value="Znf_RING/FYVE/PHD"/>
</dbReference>
<feature type="domain" description="RING-type" evidence="17">
    <location>
        <begin position="378"/>
        <end position="424"/>
    </location>
</feature>
<protein>
    <recommendedName>
        <fullName evidence="3">RBR-type E3 ubiquitin transferase</fullName>
        <ecNumber evidence="3">2.3.2.31</ecNumber>
    </recommendedName>
</protein>
<dbReference type="SUPFAM" id="SSF52833">
    <property type="entry name" value="Thioredoxin-like"/>
    <property type="match status" value="1"/>
</dbReference>
<keyword evidence="20" id="KW-1185">Reference proteome</keyword>
<evidence type="ECO:0000256" key="10">
    <source>
        <dbReference type="ARBA" id="ARBA00022833"/>
    </source>
</evidence>
<dbReference type="Pfam" id="PF22191">
    <property type="entry name" value="IBR_1"/>
    <property type="match status" value="1"/>
</dbReference>
<dbReference type="CDD" id="cd03013">
    <property type="entry name" value="PRX5_like"/>
    <property type="match status" value="1"/>
</dbReference>
<comment type="catalytic activity">
    <reaction evidence="1">
        <text>[E2 ubiquitin-conjugating enzyme]-S-ubiquitinyl-L-cysteine + [acceptor protein]-L-lysine = [E2 ubiquitin-conjugating enzyme]-L-cysteine + [acceptor protein]-N(6)-ubiquitinyl-L-lysine.</text>
        <dbReference type="EC" id="2.3.2.31"/>
    </reaction>
</comment>
<dbReference type="CDD" id="cd20346">
    <property type="entry name" value="BRcat_RBR_ANKIB1"/>
    <property type="match status" value="1"/>
</dbReference>
<keyword evidence="8 15" id="KW-0863">Zinc-finger</keyword>
<name>A0A4U6XAN7_9PEZI</name>
<keyword evidence="4" id="KW-0575">Peroxidase</keyword>
<dbReference type="CDD" id="cd20356">
    <property type="entry name" value="Rcat_RBR_HHARI-like"/>
    <property type="match status" value="1"/>
</dbReference>
<dbReference type="InterPro" id="IPR013740">
    <property type="entry name" value="Redoxin"/>
</dbReference>
<evidence type="ECO:0000256" key="7">
    <source>
        <dbReference type="ARBA" id="ARBA00022737"/>
    </source>
</evidence>
<sequence length="767" mass="86079">MSFRFAARRMALARPAVPARAFHSTPRAFVKTGDAVPDLDVLVENSPGNKVNLAEEFAKVNNGLIIGVPAAFSPACSASHIPSYINHPKLKEQGAVFVVSVNDPFVMKAWGDQLDPAGQTGIRFLGDPAGEFTKSLEVDFDSKAIFGNDRSKRYALVIEKGKVKEAHVEPDNIGTKEETLPSPPSAVGTIPPTTRKRKAAEATISSNTQDVLPKKRIASAAKQDAPPTPLTTASNGMDSEEDFMSALSSEDEIMQDDSGEDMSGPDDFDEDDFDDEPDADLGMIKDSDSKKRVAYDISFKVYEPKDIQRQQDDMIDEVNMILNIRKEDVAILLRHFRWNKERLIEDYMDGANKVLEAAGLGSNVTGPPKLEAIPGFMCDICCEDEDGLQTFSLKCGHRYCVDCYRHYLTQKIREEGEAARIQCPAEGCGRIIDSKSLDLLVASDLNSRYNELLNRTYVEDKDILKWCPAPDCPNAVECGIKKKDLDRIVPTVACGCGHRFCFGCILNDHQPAPCELVKRWLKKCADDSETANWISANTKECPKCNSTIEKNGGCNHMTCRKCKHEFCWMCMGLWSEHGTSWYNCNRFEEKSGTEARDAQAKSRISLERYLHYYNRYANHEQSAKLDKDIYHKTEKKMVQLQTASGMSWIEVQYLNQASQTLQTCRQTLKWTYAFAFYLARNNLTEIFEDNQKDLEMSVEALSAMFEKPVTELCDKKLKVDIMDKTSYCKKRRIILLEDTADNLANGRWTFNVDIHGPSPAAATSSRR</sequence>
<dbReference type="Proteomes" id="UP000310108">
    <property type="component" value="Unassembled WGS sequence"/>
</dbReference>
<evidence type="ECO:0000256" key="14">
    <source>
        <dbReference type="PIRSR" id="PIRSR637944-1"/>
    </source>
</evidence>
<dbReference type="InterPro" id="IPR017907">
    <property type="entry name" value="Znf_RING_CS"/>
</dbReference>
<dbReference type="PROSITE" id="PS51873">
    <property type="entry name" value="TRIAD"/>
    <property type="match status" value="1"/>
</dbReference>
<dbReference type="InterPro" id="IPR036249">
    <property type="entry name" value="Thioredoxin-like_sf"/>
</dbReference>